<dbReference type="InterPro" id="IPR000847">
    <property type="entry name" value="LysR_HTH_N"/>
</dbReference>
<dbReference type="GO" id="GO:0005829">
    <property type="term" value="C:cytosol"/>
    <property type="evidence" value="ECO:0007669"/>
    <property type="project" value="TreeGrafter"/>
</dbReference>
<dbReference type="PRINTS" id="PR00039">
    <property type="entry name" value="HTHLYSR"/>
</dbReference>
<dbReference type="PROSITE" id="PS50931">
    <property type="entry name" value="HTH_LYSR"/>
    <property type="match status" value="1"/>
</dbReference>
<dbReference type="Pfam" id="PF03466">
    <property type="entry name" value="LysR_substrate"/>
    <property type="match status" value="1"/>
</dbReference>
<dbReference type="InterPro" id="IPR036388">
    <property type="entry name" value="WH-like_DNA-bd_sf"/>
</dbReference>
<evidence type="ECO:0000256" key="3">
    <source>
        <dbReference type="ARBA" id="ARBA00023125"/>
    </source>
</evidence>
<dbReference type="FunFam" id="1.10.10.10:FF:000001">
    <property type="entry name" value="LysR family transcriptional regulator"/>
    <property type="match status" value="1"/>
</dbReference>
<dbReference type="GO" id="GO:0003700">
    <property type="term" value="F:DNA-binding transcription factor activity"/>
    <property type="evidence" value="ECO:0007669"/>
    <property type="project" value="InterPro"/>
</dbReference>
<dbReference type="InterPro" id="IPR005119">
    <property type="entry name" value="LysR_subst-bd"/>
</dbReference>
<keyword evidence="7" id="KW-1185">Reference proteome</keyword>
<evidence type="ECO:0000256" key="1">
    <source>
        <dbReference type="ARBA" id="ARBA00009437"/>
    </source>
</evidence>
<dbReference type="Proteomes" id="UP000246145">
    <property type="component" value="Unassembled WGS sequence"/>
</dbReference>
<accession>A0A2U1CPC5</accession>
<protein>
    <submittedName>
        <fullName evidence="6">LysR family nitrogen assimilation transcriptional regulator</fullName>
    </submittedName>
</protein>
<sequence length="341" mass="37497">MVRRVRVPFPEAHIPSLRQFQYFVSIVDLGSMTRAAEQLYVAQPALGSQMRQLEQELGTTLLHRHSRGVTATPAGEVLYERARQVLDLVSRTVQDIAALQADQKETLTLGMSPSVVHLAASDMLARAHAAMPHVMLRLVEETSSVLLDALKRGELDMLLAHEVPDTPGLTRSPWLQEQLLFVTANESGAQPVSTSSDITETITLAHVLQSQLTLPLRHDGVRHIIESAARPLGLQPHVAFQVQSPQALKILIADHAVASILPYGLAFPELRTGMLKAHRIVDPPLTRTLYMVRTERRFSEANEQGLAELLASIQERLFEQLGPLASPVAADHLSGILQPQA</sequence>
<evidence type="ECO:0000313" key="6">
    <source>
        <dbReference type="EMBL" id="PVY67743.1"/>
    </source>
</evidence>
<name>A0A2U1CPC5_9BURK</name>
<dbReference type="STRING" id="1231391.GCA_000308195_01463"/>
<dbReference type="Gene3D" id="1.10.10.10">
    <property type="entry name" value="Winged helix-like DNA-binding domain superfamily/Winged helix DNA-binding domain"/>
    <property type="match status" value="1"/>
</dbReference>
<dbReference type="Pfam" id="PF00126">
    <property type="entry name" value="HTH_1"/>
    <property type="match status" value="1"/>
</dbReference>
<proteinExistence type="inferred from homology"/>
<dbReference type="InterPro" id="IPR036390">
    <property type="entry name" value="WH_DNA-bd_sf"/>
</dbReference>
<evidence type="ECO:0000256" key="2">
    <source>
        <dbReference type="ARBA" id="ARBA00023015"/>
    </source>
</evidence>
<comment type="similarity">
    <text evidence="1">Belongs to the LysR transcriptional regulatory family.</text>
</comment>
<dbReference type="OrthoDB" id="8587114at2"/>
<dbReference type="EMBL" id="QEKO01000001">
    <property type="protein sequence ID" value="PVY67743.1"/>
    <property type="molecule type" value="Genomic_DNA"/>
</dbReference>
<dbReference type="Gene3D" id="3.40.190.290">
    <property type="match status" value="1"/>
</dbReference>
<dbReference type="SUPFAM" id="SSF53850">
    <property type="entry name" value="Periplasmic binding protein-like II"/>
    <property type="match status" value="1"/>
</dbReference>
<dbReference type="AlphaFoldDB" id="A0A2U1CPC5"/>
<dbReference type="InterPro" id="IPR050950">
    <property type="entry name" value="HTH-type_LysR_regulators"/>
</dbReference>
<keyword evidence="3" id="KW-0238">DNA-binding</keyword>
<dbReference type="SUPFAM" id="SSF46785">
    <property type="entry name" value="Winged helix' DNA-binding domain"/>
    <property type="match status" value="1"/>
</dbReference>
<dbReference type="PANTHER" id="PTHR30419">
    <property type="entry name" value="HTH-TYPE TRANSCRIPTIONAL REGULATOR YBHD"/>
    <property type="match status" value="1"/>
</dbReference>
<keyword evidence="2" id="KW-0805">Transcription regulation</keyword>
<reference evidence="6 7" key="1">
    <citation type="submission" date="2018-04" db="EMBL/GenBank/DDBJ databases">
        <title>Genomic Encyclopedia of Type Strains, Phase IV (KMG-IV): sequencing the most valuable type-strain genomes for metagenomic binning, comparative biology and taxonomic classification.</title>
        <authorList>
            <person name="Goeker M."/>
        </authorList>
    </citation>
    <scope>NUCLEOTIDE SEQUENCE [LARGE SCALE GENOMIC DNA]</scope>
    <source>
        <strain evidence="6 7">DSM 10065</strain>
    </source>
</reference>
<organism evidence="6 7">
    <name type="scientific">Pusillimonas noertemannii</name>
    <dbReference type="NCBI Taxonomy" id="305977"/>
    <lineage>
        <taxon>Bacteria</taxon>
        <taxon>Pseudomonadati</taxon>
        <taxon>Pseudomonadota</taxon>
        <taxon>Betaproteobacteria</taxon>
        <taxon>Burkholderiales</taxon>
        <taxon>Alcaligenaceae</taxon>
        <taxon>Pusillimonas</taxon>
    </lineage>
</organism>
<feature type="domain" description="HTH lysR-type" evidence="5">
    <location>
        <begin position="15"/>
        <end position="72"/>
    </location>
</feature>
<dbReference type="GO" id="GO:0003677">
    <property type="term" value="F:DNA binding"/>
    <property type="evidence" value="ECO:0007669"/>
    <property type="project" value="UniProtKB-KW"/>
</dbReference>
<evidence type="ECO:0000259" key="5">
    <source>
        <dbReference type="PROSITE" id="PS50931"/>
    </source>
</evidence>
<dbReference type="RefSeq" id="WP_116517057.1">
    <property type="nucleotide sequence ID" value="NZ_JACCEX010000001.1"/>
</dbReference>
<evidence type="ECO:0000313" key="7">
    <source>
        <dbReference type="Proteomes" id="UP000246145"/>
    </source>
</evidence>
<gene>
    <name evidence="6" type="ORF">C7440_0126</name>
</gene>
<comment type="caution">
    <text evidence="6">The sequence shown here is derived from an EMBL/GenBank/DDBJ whole genome shotgun (WGS) entry which is preliminary data.</text>
</comment>
<keyword evidence="4" id="KW-0804">Transcription</keyword>
<evidence type="ECO:0000256" key="4">
    <source>
        <dbReference type="ARBA" id="ARBA00023163"/>
    </source>
</evidence>